<evidence type="ECO:0000313" key="7">
    <source>
        <dbReference type="EMBL" id="MDH1176882.1"/>
    </source>
</evidence>
<reference evidence="6 8" key="1">
    <citation type="submission" date="2020-04" db="EMBL/GenBank/DDBJ databases">
        <authorList>
            <person name="De Canck E."/>
        </authorList>
    </citation>
    <scope>NUCLEOTIDE SEQUENCE [LARGE SCALE GENOMIC DNA]</scope>
    <source>
        <strain evidence="6 8">LMG 3415</strain>
    </source>
</reference>
<gene>
    <name evidence="6" type="ORF">LMG3415_00092</name>
    <name evidence="7" type="ORF">N5C72_02290</name>
</gene>
<evidence type="ECO:0000256" key="4">
    <source>
        <dbReference type="SAM" id="MobiDB-lite"/>
    </source>
</evidence>
<comment type="caution">
    <text evidence="7">The sequence shown here is derived from an EMBL/GenBank/DDBJ whole genome shotgun (WGS) entry which is preliminary data.</text>
</comment>
<name>A0ABD4YN56_9BURK</name>
<dbReference type="EMBL" id="CADIKR010000001">
    <property type="protein sequence ID" value="CAB3815349.1"/>
    <property type="molecule type" value="Genomic_DNA"/>
</dbReference>
<evidence type="ECO:0000259" key="5">
    <source>
        <dbReference type="PROSITE" id="PS51084"/>
    </source>
</evidence>
<protein>
    <submittedName>
        <fullName evidence="7">HIT family protein</fullName>
    </submittedName>
</protein>
<feature type="short sequence motif" description="Histidine triad motif" evidence="2 3">
    <location>
        <begin position="93"/>
        <end position="97"/>
    </location>
</feature>
<dbReference type="RefSeq" id="WP_056327068.1">
    <property type="nucleotide sequence ID" value="NZ_CADIJP010000008.1"/>
</dbReference>
<dbReference type="PRINTS" id="PR00332">
    <property type="entry name" value="HISTRIAD"/>
</dbReference>
<dbReference type="InterPro" id="IPR001310">
    <property type="entry name" value="Histidine_triad_HIT"/>
</dbReference>
<dbReference type="InterPro" id="IPR036265">
    <property type="entry name" value="HIT-like_sf"/>
</dbReference>
<dbReference type="PANTHER" id="PTHR46648">
    <property type="entry name" value="HIT FAMILY PROTEIN 1"/>
    <property type="match status" value="1"/>
</dbReference>
<evidence type="ECO:0000256" key="1">
    <source>
        <dbReference type="PIRSR" id="PIRSR601310-1"/>
    </source>
</evidence>
<feature type="region of interest" description="Disordered" evidence="4">
    <location>
        <begin position="123"/>
        <end position="150"/>
    </location>
</feature>
<accession>A0ABD4YN56</accession>
<evidence type="ECO:0000256" key="3">
    <source>
        <dbReference type="PROSITE-ProRule" id="PRU00464"/>
    </source>
</evidence>
<dbReference type="PANTHER" id="PTHR46648:SF1">
    <property type="entry name" value="ADENOSINE 5'-MONOPHOSPHORAMIDASE HNT1"/>
    <property type="match status" value="1"/>
</dbReference>
<evidence type="ECO:0000313" key="9">
    <source>
        <dbReference type="Proteomes" id="UP001158644"/>
    </source>
</evidence>
<evidence type="ECO:0000256" key="2">
    <source>
        <dbReference type="PIRSR" id="PIRSR601310-3"/>
    </source>
</evidence>
<evidence type="ECO:0000313" key="8">
    <source>
        <dbReference type="Proteomes" id="UP000507140"/>
    </source>
</evidence>
<dbReference type="Proteomes" id="UP001158644">
    <property type="component" value="Unassembled WGS sequence"/>
</dbReference>
<dbReference type="Gene3D" id="3.30.428.10">
    <property type="entry name" value="HIT-like"/>
    <property type="match status" value="1"/>
</dbReference>
<dbReference type="Pfam" id="PF01230">
    <property type="entry name" value="HIT"/>
    <property type="match status" value="1"/>
</dbReference>
<dbReference type="EMBL" id="JAOBZK010000002">
    <property type="protein sequence ID" value="MDH1176882.1"/>
    <property type="molecule type" value="Genomic_DNA"/>
</dbReference>
<dbReference type="InterPro" id="IPR011146">
    <property type="entry name" value="HIT-like"/>
</dbReference>
<dbReference type="PROSITE" id="PS51084">
    <property type="entry name" value="HIT_2"/>
    <property type="match status" value="1"/>
</dbReference>
<feature type="domain" description="HIT" evidence="5">
    <location>
        <begin position="6"/>
        <end position="109"/>
    </location>
</feature>
<dbReference type="SUPFAM" id="SSF54197">
    <property type="entry name" value="HIT-like"/>
    <property type="match status" value="1"/>
</dbReference>
<dbReference type="AlphaFoldDB" id="A0ABD4YN56"/>
<dbReference type="Proteomes" id="UP000507140">
    <property type="component" value="Unassembled WGS sequence"/>
</dbReference>
<keyword evidence="8" id="KW-1185">Reference proteome</keyword>
<proteinExistence type="predicted"/>
<evidence type="ECO:0000313" key="6">
    <source>
        <dbReference type="EMBL" id="CAB3815349.1"/>
    </source>
</evidence>
<organism evidence="7 9">
    <name type="scientific">Achromobacter mucicolens</name>
    <dbReference type="NCBI Taxonomy" id="1389922"/>
    <lineage>
        <taxon>Bacteria</taxon>
        <taxon>Pseudomonadati</taxon>
        <taxon>Pseudomonadota</taxon>
        <taxon>Betaproteobacteria</taxon>
        <taxon>Burkholderiales</taxon>
        <taxon>Alcaligenaceae</taxon>
        <taxon>Achromobacter</taxon>
    </lineage>
</organism>
<sequence length="150" mass="16853">MSDNCLFCRIARHEIPAHVVHEDDRLLAFLDIHPVRAGHTLIIPKQHYPYYEDMPADLAASIVNLGQRLGRQMKRLYGVERVGFAFTGIHVAHAHAHVIPMHHPQDVTSTQYIEQQDLTFKMPPQSPPEALAATAAQLRGQLRGGPERGE</sequence>
<reference evidence="7 9" key="2">
    <citation type="submission" date="2022-09" db="EMBL/GenBank/DDBJ databases">
        <title>Intensive care unit water sources are persistently colonized with multi-drug resistant bacteria and are the site of extensive horizontal gene transfer of antibiotic resistance genes.</title>
        <authorList>
            <person name="Diorio-Toth L."/>
        </authorList>
    </citation>
    <scope>NUCLEOTIDE SEQUENCE [LARGE SCALE GENOMIC DNA]</scope>
    <source>
        <strain evidence="7 9">GD03967</strain>
    </source>
</reference>
<feature type="active site" description="Tele-AMP-histidine intermediate" evidence="1">
    <location>
        <position position="95"/>
    </location>
</feature>